<evidence type="ECO:0000313" key="2">
    <source>
        <dbReference type="Proteomes" id="UP001525566"/>
    </source>
</evidence>
<accession>A0ABT2J0A2</accession>
<keyword evidence="2" id="KW-1185">Reference proteome</keyword>
<dbReference type="EMBL" id="JAOAMU010000007">
    <property type="protein sequence ID" value="MCT2564146.1"/>
    <property type="molecule type" value="Genomic_DNA"/>
</dbReference>
<proteinExistence type="predicted"/>
<reference evidence="1 2" key="1">
    <citation type="submission" date="2022-09" db="EMBL/GenBank/DDBJ databases">
        <title>Chryseobacterium oleae sp.nov., isolated from the inter-root soil of Pyrola calliantha H. Andr. in Tibet.</title>
        <authorList>
            <person name="Li Z."/>
        </authorList>
    </citation>
    <scope>NUCLEOTIDE SEQUENCE [LARGE SCALE GENOMIC DNA]</scope>
    <source>
        <strain evidence="2">pc1-10</strain>
    </source>
</reference>
<dbReference type="Proteomes" id="UP001525566">
    <property type="component" value="Unassembled WGS sequence"/>
</dbReference>
<organism evidence="1 2">
    <name type="scientific">Chryseobacterium herbae</name>
    <dbReference type="NCBI Taxonomy" id="2976476"/>
    <lineage>
        <taxon>Bacteria</taxon>
        <taxon>Pseudomonadati</taxon>
        <taxon>Bacteroidota</taxon>
        <taxon>Flavobacteriia</taxon>
        <taxon>Flavobacteriales</taxon>
        <taxon>Weeksellaceae</taxon>
        <taxon>Chryseobacterium group</taxon>
        <taxon>Chryseobacterium</taxon>
    </lineage>
</organism>
<evidence type="ECO:0000313" key="1">
    <source>
        <dbReference type="EMBL" id="MCT2564146.1"/>
    </source>
</evidence>
<gene>
    <name evidence="1" type="ORF">N0B48_19820</name>
</gene>
<comment type="caution">
    <text evidence="1">The sequence shown here is derived from an EMBL/GenBank/DDBJ whole genome shotgun (WGS) entry which is preliminary data.</text>
</comment>
<evidence type="ECO:0008006" key="3">
    <source>
        <dbReference type="Google" id="ProtNLM"/>
    </source>
</evidence>
<sequence length="105" mass="12454">MKNNYYLITNERIIVAQQSDKEIIKEKKLSEIKKVHIEMNDKFFGNIIFGEPEAAFGENNPRFIISKRMEMNFKPDEYAFLSVENISEIIPVFENLKLKVNKTFY</sequence>
<name>A0ABT2J0A2_9FLAO</name>
<protein>
    <recommendedName>
        <fullName evidence="3">YCII-related domain-containing protein</fullName>
    </recommendedName>
</protein>